<evidence type="ECO:0000256" key="6">
    <source>
        <dbReference type="ARBA" id="ARBA00026003"/>
    </source>
</evidence>
<sequence>MANKGEVITEDEAELYDRQIRLWGLEAQKRLRVTKLLLVGLGGLGSEVCKNIVLAGIKAITLMDDQNITEEDFFSQFLVTRDDLGKNRATASVARVQELNPNVIVTSDESSVSDKDEEFFKGFDIVCLTCCKLETMIRVNTICHENNIQFFGGDIYGFYGYAFTDLNEHHFVEEKPKKVKGSSSEGSSKKQKVDSTETVFVKRTMHFTRLKEALEKKWAGTPEKEMKRVPPVFFMLQVLLKFQETMGRKPKPQSVENDRSKVLELKKEVLDNLGVQEDLVKDEFAGLVTGELSPVCAIVGGIVGQEMIKAASKRNAPHNNFFFYDGYDSVGYVDCIKDS</sequence>
<dbReference type="InterPro" id="IPR000011">
    <property type="entry name" value="UBQ/SUMO-activ_enz_E1-like"/>
</dbReference>
<dbReference type="SUPFAM" id="SSF69572">
    <property type="entry name" value="Activating enzymes of the ubiquitin-like proteins"/>
    <property type="match status" value="1"/>
</dbReference>
<dbReference type="OrthoDB" id="412647at2759"/>
<evidence type="ECO:0000256" key="1">
    <source>
        <dbReference type="ARBA" id="ARBA00004123"/>
    </source>
</evidence>
<dbReference type="InterPro" id="IPR045886">
    <property type="entry name" value="ThiF/MoeB/HesA"/>
</dbReference>
<comment type="pathway">
    <text evidence="2">Protein modification; protein sumoylation.</text>
</comment>
<dbReference type="AlphaFoldDB" id="A0A9Q1HD54"/>
<dbReference type="EMBL" id="JAIZAY010000003">
    <property type="protein sequence ID" value="KAJ8045057.1"/>
    <property type="molecule type" value="Genomic_DNA"/>
</dbReference>
<dbReference type="FunFam" id="3.40.50.720:FF:000744">
    <property type="entry name" value="Smt3 activating enzyme 1"/>
    <property type="match status" value="1"/>
</dbReference>
<organism evidence="10 11">
    <name type="scientific">Holothuria leucospilota</name>
    <name type="common">Black long sea cucumber</name>
    <name type="synonym">Mertensiothuria leucospilota</name>
    <dbReference type="NCBI Taxonomy" id="206669"/>
    <lineage>
        <taxon>Eukaryota</taxon>
        <taxon>Metazoa</taxon>
        <taxon>Echinodermata</taxon>
        <taxon>Eleutherozoa</taxon>
        <taxon>Echinozoa</taxon>
        <taxon>Holothuroidea</taxon>
        <taxon>Aspidochirotacea</taxon>
        <taxon>Aspidochirotida</taxon>
        <taxon>Holothuriidae</taxon>
        <taxon>Holothuria</taxon>
    </lineage>
</organism>
<comment type="subunit">
    <text evidence="6">Heterodimer of SAE1 and UBA2/SAE2. The heterodimer corresponds to the two domains that are encoded on a single polypeptide chain in ubiquitin-activating enzyme E1. Interacts with UBE2I.</text>
</comment>
<evidence type="ECO:0000256" key="8">
    <source>
        <dbReference type="ARBA" id="ARBA00044354"/>
    </source>
</evidence>
<evidence type="ECO:0000259" key="9">
    <source>
        <dbReference type="Pfam" id="PF00899"/>
    </source>
</evidence>
<dbReference type="Proteomes" id="UP001152320">
    <property type="component" value="Chromosome 3"/>
</dbReference>
<dbReference type="GO" id="GO:0019948">
    <property type="term" value="F:SUMO activating enzyme activity"/>
    <property type="evidence" value="ECO:0007669"/>
    <property type="project" value="TreeGrafter"/>
</dbReference>
<evidence type="ECO:0000256" key="7">
    <source>
        <dbReference type="ARBA" id="ARBA00044187"/>
    </source>
</evidence>
<evidence type="ECO:0000313" key="11">
    <source>
        <dbReference type="Proteomes" id="UP001152320"/>
    </source>
</evidence>
<evidence type="ECO:0000256" key="3">
    <source>
        <dbReference type="ARBA" id="ARBA00005673"/>
    </source>
</evidence>
<dbReference type="GO" id="GO:0005737">
    <property type="term" value="C:cytoplasm"/>
    <property type="evidence" value="ECO:0007669"/>
    <property type="project" value="TreeGrafter"/>
</dbReference>
<keyword evidence="4" id="KW-0833">Ubl conjugation pathway</keyword>
<dbReference type="Pfam" id="PF00899">
    <property type="entry name" value="ThiF"/>
    <property type="match status" value="1"/>
</dbReference>
<dbReference type="Gene3D" id="3.40.50.720">
    <property type="entry name" value="NAD(P)-binding Rossmann-like Domain"/>
    <property type="match status" value="1"/>
</dbReference>
<keyword evidence="5" id="KW-0539">Nucleus</keyword>
<comment type="caution">
    <text evidence="10">The sequence shown here is derived from an EMBL/GenBank/DDBJ whole genome shotgun (WGS) entry which is preliminary data.</text>
</comment>
<dbReference type="GO" id="GO:0031510">
    <property type="term" value="C:SUMO activating enzyme complex"/>
    <property type="evidence" value="ECO:0007669"/>
    <property type="project" value="TreeGrafter"/>
</dbReference>
<keyword evidence="11" id="KW-1185">Reference proteome</keyword>
<evidence type="ECO:0000313" key="10">
    <source>
        <dbReference type="EMBL" id="KAJ8045057.1"/>
    </source>
</evidence>
<dbReference type="InterPro" id="IPR035985">
    <property type="entry name" value="Ubiquitin-activating_enz"/>
</dbReference>
<dbReference type="PANTHER" id="PTHR10953">
    <property type="entry name" value="UBIQUITIN-ACTIVATING ENZYME E1"/>
    <property type="match status" value="1"/>
</dbReference>
<proteinExistence type="inferred from homology"/>
<gene>
    <name evidence="10" type="ORF">HOLleu_07983</name>
</gene>
<reference evidence="10" key="1">
    <citation type="submission" date="2021-10" db="EMBL/GenBank/DDBJ databases">
        <title>Tropical sea cucumber genome reveals ecological adaptation and Cuvierian tubules defense mechanism.</title>
        <authorList>
            <person name="Chen T."/>
        </authorList>
    </citation>
    <scope>NUCLEOTIDE SEQUENCE</scope>
    <source>
        <strain evidence="10">Nanhai2018</strain>
        <tissue evidence="10">Muscle</tissue>
    </source>
</reference>
<name>A0A9Q1HD54_HOLLE</name>
<dbReference type="PANTHER" id="PTHR10953:SF162">
    <property type="entry name" value="SUMO-ACTIVATING ENZYME SUBUNIT 1"/>
    <property type="match status" value="1"/>
</dbReference>
<feature type="domain" description="THIF-type NAD/FAD binding fold" evidence="9">
    <location>
        <begin position="16"/>
        <end position="328"/>
    </location>
</feature>
<comment type="similarity">
    <text evidence="3">Belongs to the ubiquitin-activating E1 family.</text>
</comment>
<accession>A0A9Q1HD54</accession>
<evidence type="ECO:0000256" key="2">
    <source>
        <dbReference type="ARBA" id="ARBA00004718"/>
    </source>
</evidence>
<protein>
    <recommendedName>
        <fullName evidence="7">SUMO-activating enzyme subunit 1</fullName>
    </recommendedName>
    <alternativeName>
        <fullName evidence="8">Ubiquitin-like 1-activating enzyme E1A</fullName>
    </alternativeName>
</protein>
<dbReference type="PRINTS" id="PR01849">
    <property type="entry name" value="UBIQUITINACT"/>
</dbReference>
<evidence type="ECO:0000256" key="4">
    <source>
        <dbReference type="ARBA" id="ARBA00022786"/>
    </source>
</evidence>
<comment type="subcellular location">
    <subcellularLocation>
        <location evidence="1">Nucleus</location>
    </subcellularLocation>
</comment>
<dbReference type="InterPro" id="IPR000594">
    <property type="entry name" value="ThiF_NAD_FAD-bd"/>
</dbReference>
<evidence type="ECO:0000256" key="5">
    <source>
        <dbReference type="ARBA" id="ARBA00023242"/>
    </source>
</evidence>
<dbReference type="GO" id="GO:0016925">
    <property type="term" value="P:protein sumoylation"/>
    <property type="evidence" value="ECO:0007669"/>
    <property type="project" value="TreeGrafter"/>
</dbReference>